<dbReference type="GO" id="GO:0008757">
    <property type="term" value="F:S-adenosylmethionine-dependent methyltransferase activity"/>
    <property type="evidence" value="ECO:0007669"/>
    <property type="project" value="TreeGrafter"/>
</dbReference>
<dbReference type="GO" id="GO:0032259">
    <property type="term" value="P:methylation"/>
    <property type="evidence" value="ECO:0007669"/>
    <property type="project" value="UniProtKB-KW"/>
</dbReference>
<protein>
    <submittedName>
        <fullName evidence="4">O-methyltransferase</fullName>
    </submittedName>
</protein>
<keyword evidence="2 4" id="KW-0808">Transferase</keyword>
<dbReference type="EMBL" id="BDCX01000014">
    <property type="protein sequence ID" value="GAT69718.1"/>
    <property type="molecule type" value="Genomic_DNA"/>
</dbReference>
<gene>
    <name evidence="4" type="ORF">PS9374_05395</name>
</gene>
<evidence type="ECO:0000256" key="2">
    <source>
        <dbReference type="ARBA" id="ARBA00022679"/>
    </source>
</evidence>
<evidence type="ECO:0000256" key="1">
    <source>
        <dbReference type="ARBA" id="ARBA00022603"/>
    </source>
</evidence>
<dbReference type="InterPro" id="IPR002935">
    <property type="entry name" value="SAM_O-MeTrfase"/>
</dbReference>
<reference evidence="4 5" key="1">
    <citation type="journal article" date="2016" name="Genome Announc.">
        <title>Draft Genome Sequence of Planomonospora sphaerica JCM9374, a Rare Actinomycete.</title>
        <authorList>
            <person name="Dohra H."/>
            <person name="Suzuki T."/>
            <person name="Inoue Y."/>
            <person name="Kodani S."/>
        </authorList>
    </citation>
    <scope>NUCLEOTIDE SEQUENCE [LARGE SCALE GENOMIC DNA]</scope>
    <source>
        <strain evidence="4 5">JCM 9374</strain>
    </source>
</reference>
<sequence>MAETPTSPLEATLAYAEDFHPEDEILRLARQRSLEVGISPTSASGGAALCFLASAVNARAVVEIGTGCGVSGLWLLRGMRPDGTLTSVDVEPELQRLARQSFAQAGFSGGRVRLITGRALDVLPRLSDGGYDMVFCDGAMQEYGDYLAESVRLLRTGGVVVFDNALWHHRVADPARRDPDTVAVRELGKLVRSDERLRPLLLPLGGGILAAVKLAG</sequence>
<dbReference type="RefSeq" id="WP_068901346.1">
    <property type="nucleotide sequence ID" value="NZ_BDCX01000014.1"/>
</dbReference>
<dbReference type="PROSITE" id="PS51682">
    <property type="entry name" value="SAM_OMT_I"/>
    <property type="match status" value="1"/>
</dbReference>
<name>A0A171DLF9_9ACTN</name>
<dbReference type="InterPro" id="IPR050362">
    <property type="entry name" value="Cation-dep_OMT"/>
</dbReference>
<dbReference type="PANTHER" id="PTHR10509:SF85">
    <property type="entry name" value="O-METHYLTRANSFERASE RV1220C-RELATED"/>
    <property type="match status" value="1"/>
</dbReference>
<dbReference type="SUPFAM" id="SSF53335">
    <property type="entry name" value="S-adenosyl-L-methionine-dependent methyltransferases"/>
    <property type="match status" value="1"/>
</dbReference>
<organism evidence="4 5">
    <name type="scientific">Planomonospora sphaerica</name>
    <dbReference type="NCBI Taxonomy" id="161355"/>
    <lineage>
        <taxon>Bacteria</taxon>
        <taxon>Bacillati</taxon>
        <taxon>Actinomycetota</taxon>
        <taxon>Actinomycetes</taxon>
        <taxon>Streptosporangiales</taxon>
        <taxon>Streptosporangiaceae</taxon>
        <taxon>Planomonospora</taxon>
    </lineage>
</organism>
<evidence type="ECO:0000256" key="3">
    <source>
        <dbReference type="ARBA" id="ARBA00022691"/>
    </source>
</evidence>
<dbReference type="InterPro" id="IPR029063">
    <property type="entry name" value="SAM-dependent_MTases_sf"/>
</dbReference>
<keyword evidence="3" id="KW-0949">S-adenosyl-L-methionine</keyword>
<evidence type="ECO:0000313" key="4">
    <source>
        <dbReference type="EMBL" id="GAT69718.1"/>
    </source>
</evidence>
<dbReference type="Gene3D" id="3.40.50.150">
    <property type="entry name" value="Vaccinia Virus protein VP39"/>
    <property type="match status" value="1"/>
</dbReference>
<dbReference type="GO" id="GO:0008171">
    <property type="term" value="F:O-methyltransferase activity"/>
    <property type="evidence" value="ECO:0007669"/>
    <property type="project" value="InterPro"/>
</dbReference>
<dbReference type="CDD" id="cd02440">
    <property type="entry name" value="AdoMet_MTases"/>
    <property type="match status" value="1"/>
</dbReference>
<reference evidence="5" key="2">
    <citation type="submission" date="2016-04" db="EMBL/GenBank/DDBJ databases">
        <title>Planomonospora sphaerica JCM9374 whole genome shotgun sequence.</title>
        <authorList>
            <person name="Suzuki T."/>
            <person name="Dohra H."/>
            <person name="Kodani S."/>
        </authorList>
    </citation>
    <scope>NUCLEOTIDE SEQUENCE [LARGE SCALE GENOMIC DNA]</scope>
    <source>
        <strain evidence="5">JCM 9374</strain>
    </source>
</reference>
<dbReference type="STRING" id="161355.PS9374_05395"/>
<dbReference type="PANTHER" id="PTHR10509">
    <property type="entry name" value="O-METHYLTRANSFERASE-RELATED"/>
    <property type="match status" value="1"/>
</dbReference>
<proteinExistence type="predicted"/>
<dbReference type="Proteomes" id="UP000077701">
    <property type="component" value="Unassembled WGS sequence"/>
</dbReference>
<evidence type="ECO:0000313" key="5">
    <source>
        <dbReference type="Proteomes" id="UP000077701"/>
    </source>
</evidence>
<dbReference type="AlphaFoldDB" id="A0A171DLF9"/>
<dbReference type="Pfam" id="PF01596">
    <property type="entry name" value="Methyltransf_3"/>
    <property type="match status" value="1"/>
</dbReference>
<keyword evidence="1 4" id="KW-0489">Methyltransferase</keyword>
<accession>A0A171DLF9</accession>
<keyword evidence="5" id="KW-1185">Reference proteome</keyword>
<comment type="caution">
    <text evidence="4">The sequence shown here is derived from an EMBL/GenBank/DDBJ whole genome shotgun (WGS) entry which is preliminary data.</text>
</comment>